<evidence type="ECO:0000256" key="3">
    <source>
        <dbReference type="ARBA" id="ARBA00022475"/>
    </source>
</evidence>
<evidence type="ECO:0000256" key="2">
    <source>
        <dbReference type="ARBA" id="ARBA00022448"/>
    </source>
</evidence>
<feature type="transmembrane region" description="Helical" evidence="8">
    <location>
        <begin position="318"/>
        <end position="337"/>
    </location>
</feature>
<keyword evidence="4 8" id="KW-0812">Transmembrane</keyword>
<feature type="transmembrane region" description="Helical" evidence="8">
    <location>
        <begin position="77"/>
        <end position="98"/>
    </location>
</feature>
<dbReference type="Gene3D" id="1.20.1250.20">
    <property type="entry name" value="MFS general substrate transporter like domains"/>
    <property type="match status" value="2"/>
</dbReference>
<evidence type="ECO:0000256" key="7">
    <source>
        <dbReference type="SAM" id="MobiDB-lite"/>
    </source>
</evidence>
<keyword evidence="5 8" id="KW-1133">Transmembrane helix</keyword>
<dbReference type="InterPro" id="IPR050171">
    <property type="entry name" value="MFS_Transporters"/>
</dbReference>
<feature type="transmembrane region" description="Helical" evidence="8">
    <location>
        <begin position="265"/>
        <end position="287"/>
    </location>
</feature>
<evidence type="ECO:0000259" key="9">
    <source>
        <dbReference type="PROSITE" id="PS50850"/>
    </source>
</evidence>
<feature type="transmembrane region" description="Helical" evidence="8">
    <location>
        <begin position="228"/>
        <end position="245"/>
    </location>
</feature>
<dbReference type="InterPro" id="IPR036259">
    <property type="entry name" value="MFS_trans_sf"/>
</dbReference>
<comment type="subcellular location">
    <subcellularLocation>
        <location evidence="1">Cell membrane</location>
        <topology evidence="1">Multi-pass membrane protein</topology>
    </subcellularLocation>
</comment>
<evidence type="ECO:0000313" key="11">
    <source>
        <dbReference type="Proteomes" id="UP000004367"/>
    </source>
</evidence>
<organism evidence="10 11">
    <name type="scientific">Mobilicoccus pelagius NBRC 104925</name>
    <dbReference type="NCBI Taxonomy" id="1089455"/>
    <lineage>
        <taxon>Bacteria</taxon>
        <taxon>Bacillati</taxon>
        <taxon>Actinomycetota</taxon>
        <taxon>Actinomycetes</taxon>
        <taxon>Micrococcales</taxon>
        <taxon>Dermatophilaceae</taxon>
        <taxon>Mobilicoccus</taxon>
    </lineage>
</organism>
<dbReference type="PROSITE" id="PS50850">
    <property type="entry name" value="MFS"/>
    <property type="match status" value="2"/>
</dbReference>
<keyword evidence="6 8" id="KW-0472">Membrane</keyword>
<evidence type="ECO:0000256" key="1">
    <source>
        <dbReference type="ARBA" id="ARBA00004651"/>
    </source>
</evidence>
<proteinExistence type="predicted"/>
<dbReference type="AlphaFoldDB" id="H5UT18"/>
<dbReference type="InterPro" id="IPR011701">
    <property type="entry name" value="MFS"/>
</dbReference>
<feature type="region of interest" description="Disordered" evidence="7">
    <location>
        <begin position="202"/>
        <end position="223"/>
    </location>
</feature>
<protein>
    <submittedName>
        <fullName evidence="10">Putative major facilitator superfamily transporter</fullName>
    </submittedName>
</protein>
<evidence type="ECO:0000313" key="10">
    <source>
        <dbReference type="EMBL" id="GAB48876.1"/>
    </source>
</evidence>
<dbReference type="RefSeq" id="WP_009482774.1">
    <property type="nucleotide sequence ID" value="NZ_BAFE01000062.1"/>
</dbReference>
<feature type="domain" description="Major facilitator superfamily (MFS) profile" evidence="9">
    <location>
        <begin position="221"/>
        <end position="428"/>
    </location>
</feature>
<dbReference type="Pfam" id="PF07690">
    <property type="entry name" value="MFS_1"/>
    <property type="match status" value="1"/>
</dbReference>
<name>H5UT18_9MICO</name>
<evidence type="ECO:0000256" key="6">
    <source>
        <dbReference type="ARBA" id="ARBA00023136"/>
    </source>
</evidence>
<dbReference type="PANTHER" id="PTHR23517:SF2">
    <property type="entry name" value="MULTIDRUG RESISTANCE PROTEIN MDTH"/>
    <property type="match status" value="1"/>
</dbReference>
<sequence>MTSPRGTLGRLMWPVYVPSFTYAAGVSALLPAQVLLALHLGFSAAGVALLATVVGGFGVVASLAAGSLVQRCGESRALLLATAPGVGLAFATWATVVAGRGAGAGDGTQAARALLVATVLAFDLADAVWGIARQGLVADLAAPEHRGRAMNVYGASQRLGRVAGPFVAAAVLAVLGPEYVFPVTAAIVVGAYGVMTHHLPGKGPDAPGATPPPGPGEAGPAAGTPRRGVLALALGIVAIAAVRTAKETLMPLWGADGLGLPPATVALVVGVSSLAELVLFWPAGVALDRLGRGPVAATCLALMGIGLAIMTASTDPVWFVATALLVGLGDGVGAGIVKTIGIDLAPDVGRGRFLGRWQAVSSAGSFAAPALAGAVIAHASLAAALPTVGAIGLVGAAWMGWWTPRILGSPRRRATPTAGGSPGRSRQA</sequence>
<dbReference type="Proteomes" id="UP000004367">
    <property type="component" value="Unassembled WGS sequence"/>
</dbReference>
<reference evidence="10 11" key="1">
    <citation type="submission" date="2012-02" db="EMBL/GenBank/DDBJ databases">
        <title>Whole genome shotgun sequence of Mobilicoccus pelagius NBRC 104925.</title>
        <authorList>
            <person name="Yoshida Y."/>
            <person name="Hosoyama A."/>
            <person name="Tsuchikane K."/>
            <person name="Katsumata H."/>
            <person name="Yamazaki S."/>
            <person name="Fujita N."/>
        </authorList>
    </citation>
    <scope>NUCLEOTIDE SEQUENCE [LARGE SCALE GENOMIC DNA]</scope>
    <source>
        <strain evidence="10 11">NBRC 104925</strain>
    </source>
</reference>
<dbReference type="PANTHER" id="PTHR23517">
    <property type="entry name" value="RESISTANCE PROTEIN MDTM, PUTATIVE-RELATED-RELATED"/>
    <property type="match status" value="1"/>
</dbReference>
<feature type="transmembrane region" description="Helical" evidence="8">
    <location>
        <begin position="383"/>
        <end position="403"/>
    </location>
</feature>
<dbReference type="InterPro" id="IPR020846">
    <property type="entry name" value="MFS_dom"/>
</dbReference>
<evidence type="ECO:0000256" key="4">
    <source>
        <dbReference type="ARBA" id="ARBA00022692"/>
    </source>
</evidence>
<dbReference type="SUPFAM" id="SSF103473">
    <property type="entry name" value="MFS general substrate transporter"/>
    <property type="match status" value="1"/>
</dbReference>
<evidence type="ECO:0000256" key="8">
    <source>
        <dbReference type="SAM" id="Phobius"/>
    </source>
</evidence>
<keyword evidence="2" id="KW-0813">Transport</keyword>
<feature type="transmembrane region" description="Helical" evidence="8">
    <location>
        <begin position="45"/>
        <end position="65"/>
    </location>
</feature>
<keyword evidence="11" id="KW-1185">Reference proteome</keyword>
<feature type="transmembrane region" description="Helical" evidence="8">
    <location>
        <begin position="166"/>
        <end position="192"/>
    </location>
</feature>
<keyword evidence="3" id="KW-1003">Cell membrane</keyword>
<dbReference type="GO" id="GO:0022857">
    <property type="term" value="F:transmembrane transporter activity"/>
    <property type="evidence" value="ECO:0007669"/>
    <property type="project" value="InterPro"/>
</dbReference>
<dbReference type="EMBL" id="BAFE01000062">
    <property type="protein sequence ID" value="GAB48876.1"/>
    <property type="molecule type" value="Genomic_DNA"/>
</dbReference>
<feature type="domain" description="Major facilitator superfamily (MFS) profile" evidence="9">
    <location>
        <begin position="1"/>
        <end position="203"/>
    </location>
</feature>
<dbReference type="eggNOG" id="COG2271">
    <property type="taxonomic scope" value="Bacteria"/>
</dbReference>
<feature type="transmembrane region" description="Helical" evidence="8">
    <location>
        <begin position="20"/>
        <end position="38"/>
    </location>
</feature>
<evidence type="ECO:0000256" key="5">
    <source>
        <dbReference type="ARBA" id="ARBA00022989"/>
    </source>
</evidence>
<dbReference type="GO" id="GO:0005886">
    <property type="term" value="C:plasma membrane"/>
    <property type="evidence" value="ECO:0007669"/>
    <property type="project" value="UniProtKB-SubCell"/>
</dbReference>
<comment type="caution">
    <text evidence="10">The sequence shown here is derived from an EMBL/GenBank/DDBJ whole genome shotgun (WGS) entry which is preliminary data.</text>
</comment>
<gene>
    <name evidence="10" type="ORF">MOPEL_084_00100</name>
</gene>
<feature type="transmembrane region" description="Helical" evidence="8">
    <location>
        <begin position="294"/>
        <end position="312"/>
    </location>
</feature>
<accession>H5UT18</accession>
<dbReference type="STRING" id="1089455.MOPEL_084_00100"/>
<feature type="transmembrane region" description="Helical" evidence="8">
    <location>
        <begin position="357"/>
        <end position="377"/>
    </location>
</feature>